<name>A0A8H3AG38_9AGAM</name>
<reference evidence="1" key="1">
    <citation type="submission" date="2021-01" db="EMBL/GenBank/DDBJ databases">
        <authorList>
            <person name="Kaushik A."/>
        </authorList>
    </citation>
    <scope>NUCLEOTIDE SEQUENCE</scope>
    <source>
        <strain evidence="1">AG1-1C</strain>
    </source>
</reference>
<protein>
    <submittedName>
        <fullName evidence="1">Uncharacterized protein</fullName>
    </submittedName>
</protein>
<evidence type="ECO:0000313" key="1">
    <source>
        <dbReference type="EMBL" id="CAE6424163.1"/>
    </source>
</evidence>
<dbReference type="Proteomes" id="UP000663846">
    <property type="component" value="Unassembled WGS sequence"/>
</dbReference>
<proteinExistence type="predicted"/>
<dbReference type="AlphaFoldDB" id="A0A8H3AG38"/>
<sequence>MTSTYLNPTMTTSIRHSSSPFEFVRGGKLDNPYFSPKSPSNSHFGTEMQYASSINDSLIEALSTWADANLAAPDDADIVWSRTNGAPELPRGRSNGRRWGAFVQRARNAMRRSTH</sequence>
<accession>A0A8H3AG38</accession>
<dbReference type="EMBL" id="CAJMWS010000323">
    <property type="protein sequence ID" value="CAE6424163.1"/>
    <property type="molecule type" value="Genomic_DNA"/>
</dbReference>
<organism evidence="1 2">
    <name type="scientific">Rhizoctonia solani</name>
    <dbReference type="NCBI Taxonomy" id="456999"/>
    <lineage>
        <taxon>Eukaryota</taxon>
        <taxon>Fungi</taxon>
        <taxon>Dikarya</taxon>
        <taxon>Basidiomycota</taxon>
        <taxon>Agaricomycotina</taxon>
        <taxon>Agaricomycetes</taxon>
        <taxon>Cantharellales</taxon>
        <taxon>Ceratobasidiaceae</taxon>
        <taxon>Rhizoctonia</taxon>
    </lineage>
</organism>
<comment type="caution">
    <text evidence="1">The sequence shown here is derived from an EMBL/GenBank/DDBJ whole genome shotgun (WGS) entry which is preliminary data.</text>
</comment>
<evidence type="ECO:0000313" key="2">
    <source>
        <dbReference type="Proteomes" id="UP000663846"/>
    </source>
</evidence>
<gene>
    <name evidence="1" type="ORF">RDB_LOCUS93162</name>
</gene>